<comment type="similarity">
    <text evidence="1">Belongs to the thioredoxin family. DsbA subfamily.</text>
</comment>
<feature type="signal peptide" evidence="2">
    <location>
        <begin position="1"/>
        <end position="20"/>
    </location>
</feature>
<protein>
    <submittedName>
        <fullName evidence="4">Protein-disulfide isomerase</fullName>
    </submittedName>
</protein>
<evidence type="ECO:0000313" key="4">
    <source>
        <dbReference type="EMBL" id="MBB3982857.1"/>
    </source>
</evidence>
<sequence length="244" mass="26134">MKRLYSIAVLALSLSLVACGKEEGNGSTPSGDPVAAVAAPAGTSWADTINQTPEGHFVMGNPNAAVKVVEFGSYTCSHCAEFSKEASEEIRELVNTGKMNFEFRPFLRDPIDLTSALLARCGGKDVFFPMTEQLMANQQAMFETLQSNENALKAAETAAPAQRFGIIASALGFIEFAQQRGISESQARQCLADSATAEKLAADVQKVSEEYDIQGTPSFVINGALQENTSNWATLRAKLREAGI</sequence>
<feature type="chain" id="PRO_5030836377" evidence="2">
    <location>
        <begin position="21"/>
        <end position="244"/>
    </location>
</feature>
<comment type="caution">
    <text evidence="4">The sequence shown here is derived from an EMBL/GenBank/DDBJ whole genome shotgun (WGS) entry which is preliminary data.</text>
</comment>
<dbReference type="PANTHER" id="PTHR13887:SF56">
    <property type="entry name" value="THIOREDOXIN-LIKE REDUCTASE RV2466C"/>
    <property type="match status" value="1"/>
</dbReference>
<dbReference type="Pfam" id="PF13462">
    <property type="entry name" value="Thioredoxin_4"/>
    <property type="match status" value="1"/>
</dbReference>
<keyword evidence="4" id="KW-0413">Isomerase</keyword>
<evidence type="ECO:0000313" key="5">
    <source>
        <dbReference type="Proteomes" id="UP000552757"/>
    </source>
</evidence>
<dbReference type="InterPro" id="IPR036249">
    <property type="entry name" value="Thioredoxin-like_sf"/>
</dbReference>
<name>A0A7W6DLK9_9SPHN</name>
<proteinExistence type="inferred from homology"/>
<organism evidence="4 5">
    <name type="scientific">Sphingobium fontiphilum</name>
    <dbReference type="NCBI Taxonomy" id="944425"/>
    <lineage>
        <taxon>Bacteria</taxon>
        <taxon>Pseudomonadati</taxon>
        <taxon>Pseudomonadota</taxon>
        <taxon>Alphaproteobacteria</taxon>
        <taxon>Sphingomonadales</taxon>
        <taxon>Sphingomonadaceae</taxon>
        <taxon>Sphingobium</taxon>
    </lineage>
</organism>
<evidence type="ECO:0000256" key="2">
    <source>
        <dbReference type="SAM" id="SignalP"/>
    </source>
</evidence>
<dbReference type="RefSeq" id="WP_183955930.1">
    <property type="nucleotide sequence ID" value="NZ_JACIEB010000006.1"/>
</dbReference>
<accession>A0A7W6DLK9</accession>
<evidence type="ECO:0000256" key="1">
    <source>
        <dbReference type="ARBA" id="ARBA00005791"/>
    </source>
</evidence>
<dbReference type="AlphaFoldDB" id="A0A7W6DLK9"/>
<dbReference type="PROSITE" id="PS51257">
    <property type="entry name" value="PROKAR_LIPOPROTEIN"/>
    <property type="match status" value="1"/>
</dbReference>
<dbReference type="Gene3D" id="1.10.40.110">
    <property type="match status" value="1"/>
</dbReference>
<dbReference type="PANTHER" id="PTHR13887">
    <property type="entry name" value="GLUTATHIONE S-TRANSFERASE KAPPA"/>
    <property type="match status" value="1"/>
</dbReference>
<dbReference type="EMBL" id="JACIEB010000006">
    <property type="protein sequence ID" value="MBB3982857.1"/>
    <property type="molecule type" value="Genomic_DNA"/>
</dbReference>
<keyword evidence="5" id="KW-1185">Reference proteome</keyword>
<reference evidence="4 5" key="1">
    <citation type="submission" date="2020-08" db="EMBL/GenBank/DDBJ databases">
        <title>Genomic Encyclopedia of Type Strains, Phase IV (KMG-IV): sequencing the most valuable type-strain genomes for metagenomic binning, comparative biology and taxonomic classification.</title>
        <authorList>
            <person name="Goeker M."/>
        </authorList>
    </citation>
    <scope>NUCLEOTIDE SEQUENCE [LARGE SCALE GENOMIC DNA]</scope>
    <source>
        <strain evidence="4 5">DSM 29348</strain>
    </source>
</reference>
<dbReference type="Gene3D" id="3.40.30.10">
    <property type="entry name" value="Glutaredoxin"/>
    <property type="match status" value="1"/>
</dbReference>
<evidence type="ECO:0000259" key="3">
    <source>
        <dbReference type="Pfam" id="PF13462"/>
    </source>
</evidence>
<dbReference type="SUPFAM" id="SSF52833">
    <property type="entry name" value="Thioredoxin-like"/>
    <property type="match status" value="1"/>
</dbReference>
<gene>
    <name evidence="4" type="ORF">GGR44_002537</name>
</gene>
<dbReference type="InterPro" id="IPR012336">
    <property type="entry name" value="Thioredoxin-like_fold"/>
</dbReference>
<keyword evidence="2" id="KW-0732">Signal</keyword>
<dbReference type="GO" id="GO:0016853">
    <property type="term" value="F:isomerase activity"/>
    <property type="evidence" value="ECO:0007669"/>
    <property type="project" value="UniProtKB-KW"/>
</dbReference>
<feature type="domain" description="Thioredoxin-like fold" evidence="3">
    <location>
        <begin position="55"/>
        <end position="238"/>
    </location>
</feature>
<dbReference type="Proteomes" id="UP000552757">
    <property type="component" value="Unassembled WGS sequence"/>
</dbReference>